<accession>A0A382ST99</accession>
<name>A0A382ST99_9ZZZZ</name>
<dbReference type="EMBL" id="UINC01130977">
    <property type="protein sequence ID" value="SVD12398.1"/>
    <property type="molecule type" value="Genomic_DNA"/>
</dbReference>
<feature type="compositionally biased region" description="Basic and acidic residues" evidence="1">
    <location>
        <begin position="100"/>
        <end position="115"/>
    </location>
</feature>
<protein>
    <submittedName>
        <fullName evidence="2">Uncharacterized protein</fullName>
    </submittedName>
</protein>
<organism evidence="2">
    <name type="scientific">marine metagenome</name>
    <dbReference type="NCBI Taxonomy" id="408172"/>
    <lineage>
        <taxon>unclassified sequences</taxon>
        <taxon>metagenomes</taxon>
        <taxon>ecological metagenomes</taxon>
    </lineage>
</organism>
<proteinExistence type="predicted"/>
<dbReference type="AlphaFoldDB" id="A0A382ST99"/>
<evidence type="ECO:0000313" key="2">
    <source>
        <dbReference type="EMBL" id="SVD12398.1"/>
    </source>
</evidence>
<feature type="region of interest" description="Disordered" evidence="1">
    <location>
        <begin position="95"/>
        <end position="115"/>
    </location>
</feature>
<feature type="non-terminal residue" evidence="2">
    <location>
        <position position="1"/>
    </location>
</feature>
<sequence length="115" mass="12887">VSAPFGHDLIQLVDVETQRLLTKHVAIRAQNGADLGRVPVVTGSDRDRISGVIEEKLLNRRCSEVKPKLLGCMLSRNTGRSADARHSDISIALHRRKERRYSETARPDEPHTRLA</sequence>
<gene>
    <name evidence="2" type="ORF">METZ01_LOCUS365252</name>
</gene>
<evidence type="ECO:0000256" key="1">
    <source>
        <dbReference type="SAM" id="MobiDB-lite"/>
    </source>
</evidence>
<reference evidence="2" key="1">
    <citation type="submission" date="2018-05" db="EMBL/GenBank/DDBJ databases">
        <authorList>
            <person name="Lanie J.A."/>
            <person name="Ng W.-L."/>
            <person name="Kazmierczak K.M."/>
            <person name="Andrzejewski T.M."/>
            <person name="Davidsen T.M."/>
            <person name="Wayne K.J."/>
            <person name="Tettelin H."/>
            <person name="Glass J.I."/>
            <person name="Rusch D."/>
            <person name="Podicherti R."/>
            <person name="Tsui H.-C.T."/>
            <person name="Winkler M.E."/>
        </authorList>
    </citation>
    <scope>NUCLEOTIDE SEQUENCE</scope>
</reference>
<feature type="non-terminal residue" evidence="2">
    <location>
        <position position="115"/>
    </location>
</feature>